<protein>
    <submittedName>
        <fullName evidence="1">Uncharacterized protein</fullName>
    </submittedName>
</protein>
<keyword evidence="2" id="KW-1185">Reference proteome</keyword>
<dbReference type="EMBL" id="JAZAQF010000042">
    <property type="protein sequence ID" value="MFG3817433.1"/>
    <property type="molecule type" value="Genomic_DNA"/>
</dbReference>
<sequence length="174" mass="19914">MTISPYLELTLAEGTSMALAINTEKSRSEWIIAPILTEVRKQARAQISLFSGRSFTVDRKRGLYGQCDYLLSLSHEQLYIAAPAIAVVEAKKEDIVAGLGQCIATMYAAWLFNERENRPLPWIYGAVTTGTTWKFLKLRDRTVYIDRDEYYFKEIQTILGIFQVILKTINHLEE</sequence>
<reference evidence="2" key="1">
    <citation type="journal article" date="2024" name="Algal Res.">
        <title>Biochemical, toxicological and genomic investigation of a high-biomass producing Limnothrix strain isolated from Italian shallow drinking water reservoir.</title>
        <authorList>
            <person name="Simonazzi M."/>
            <person name="Shishido T.K."/>
            <person name="Delbaje E."/>
            <person name="Wahlsten M."/>
            <person name="Fewer D.P."/>
            <person name="Sivonen K."/>
            <person name="Pezzolesi L."/>
            <person name="Pistocchi R."/>
        </authorList>
    </citation>
    <scope>NUCLEOTIDE SEQUENCE [LARGE SCALE GENOMIC DNA]</scope>
    <source>
        <strain evidence="2">LRLZ20PSL1</strain>
    </source>
</reference>
<evidence type="ECO:0000313" key="1">
    <source>
        <dbReference type="EMBL" id="MFG3817433.1"/>
    </source>
</evidence>
<accession>A0ABW7C991</accession>
<dbReference type="RefSeq" id="WP_393011754.1">
    <property type="nucleotide sequence ID" value="NZ_JAZAQF010000042.1"/>
</dbReference>
<name>A0ABW7C991_9CYAN</name>
<evidence type="ECO:0000313" key="2">
    <source>
        <dbReference type="Proteomes" id="UP001604335"/>
    </source>
</evidence>
<gene>
    <name evidence="1" type="ORF">VPK24_07260</name>
</gene>
<dbReference type="Proteomes" id="UP001604335">
    <property type="component" value="Unassembled WGS sequence"/>
</dbReference>
<comment type="caution">
    <text evidence="1">The sequence shown here is derived from an EMBL/GenBank/DDBJ whole genome shotgun (WGS) entry which is preliminary data.</text>
</comment>
<organism evidence="1 2">
    <name type="scientific">Limnothrix redekei LRLZ20PSL1</name>
    <dbReference type="NCBI Taxonomy" id="3112953"/>
    <lineage>
        <taxon>Bacteria</taxon>
        <taxon>Bacillati</taxon>
        <taxon>Cyanobacteriota</taxon>
        <taxon>Cyanophyceae</taxon>
        <taxon>Pseudanabaenales</taxon>
        <taxon>Pseudanabaenaceae</taxon>
        <taxon>Limnothrix</taxon>
    </lineage>
</organism>
<proteinExistence type="predicted"/>